<organism evidence="1 2">
    <name type="scientific">Araneus ventricosus</name>
    <name type="common">Orbweaver spider</name>
    <name type="synonym">Epeira ventricosa</name>
    <dbReference type="NCBI Taxonomy" id="182803"/>
    <lineage>
        <taxon>Eukaryota</taxon>
        <taxon>Metazoa</taxon>
        <taxon>Ecdysozoa</taxon>
        <taxon>Arthropoda</taxon>
        <taxon>Chelicerata</taxon>
        <taxon>Arachnida</taxon>
        <taxon>Araneae</taxon>
        <taxon>Araneomorphae</taxon>
        <taxon>Entelegynae</taxon>
        <taxon>Araneoidea</taxon>
        <taxon>Araneidae</taxon>
        <taxon>Araneus</taxon>
    </lineage>
</organism>
<comment type="caution">
    <text evidence="1">The sequence shown here is derived from an EMBL/GenBank/DDBJ whole genome shotgun (WGS) entry which is preliminary data.</text>
</comment>
<gene>
    <name evidence="1" type="ORF">AVEN_270705_1</name>
</gene>
<dbReference type="Proteomes" id="UP000499080">
    <property type="component" value="Unassembled WGS sequence"/>
</dbReference>
<evidence type="ECO:0000313" key="1">
    <source>
        <dbReference type="EMBL" id="GBM39520.1"/>
    </source>
</evidence>
<reference evidence="1 2" key="1">
    <citation type="journal article" date="2019" name="Sci. Rep.">
        <title>Orb-weaving spider Araneus ventricosus genome elucidates the spidroin gene catalogue.</title>
        <authorList>
            <person name="Kono N."/>
            <person name="Nakamura H."/>
            <person name="Ohtoshi R."/>
            <person name="Moran D.A.P."/>
            <person name="Shinohara A."/>
            <person name="Yoshida Y."/>
            <person name="Fujiwara M."/>
            <person name="Mori M."/>
            <person name="Tomita M."/>
            <person name="Arakawa K."/>
        </authorList>
    </citation>
    <scope>NUCLEOTIDE SEQUENCE [LARGE SCALE GENOMIC DNA]</scope>
</reference>
<evidence type="ECO:0000313" key="2">
    <source>
        <dbReference type="Proteomes" id="UP000499080"/>
    </source>
</evidence>
<dbReference type="EMBL" id="BGPR01000900">
    <property type="protein sequence ID" value="GBM39520.1"/>
    <property type="molecule type" value="Genomic_DNA"/>
</dbReference>
<proteinExistence type="predicted"/>
<keyword evidence="2" id="KW-1185">Reference proteome</keyword>
<accession>A0A4Y2FDA1</accession>
<name>A0A4Y2FDA1_ARAVE</name>
<dbReference type="AlphaFoldDB" id="A0A4Y2FDA1"/>
<sequence length="142" mass="15747">MNNHENGRTSKSIVQSSTMRRYADVTAVAWWLGSAGLRRRRVPDSKPYPTESPPCYKERECSMNWDSIDSNSSVSSRGTVINNAVLKRHPDTCHFCGKTLMFIATGPTGQRMATILSHPVADSIIFSPPPSDVWSVPKHSAK</sequence>
<protein>
    <submittedName>
        <fullName evidence="1">Uncharacterized protein</fullName>
    </submittedName>
</protein>